<dbReference type="AlphaFoldDB" id="A0A8C5G090"/>
<dbReference type="CDD" id="cd02907">
    <property type="entry name" value="Macro_Af1521_BAL-like"/>
    <property type="match status" value="1"/>
</dbReference>
<protein>
    <recommendedName>
        <fullName evidence="1">Macro domain-containing protein</fullName>
    </recommendedName>
</protein>
<dbReference type="SUPFAM" id="SSF52949">
    <property type="entry name" value="Macro domain-like"/>
    <property type="match status" value="1"/>
</dbReference>
<name>A0A8C5G090_GOUWI</name>
<dbReference type="Pfam" id="PF01661">
    <property type="entry name" value="Macro"/>
    <property type="match status" value="1"/>
</dbReference>
<reference evidence="2" key="3">
    <citation type="submission" date="2025-09" db="UniProtKB">
        <authorList>
            <consortium name="Ensembl"/>
        </authorList>
    </citation>
    <scope>IDENTIFICATION</scope>
</reference>
<organism evidence="2 3">
    <name type="scientific">Gouania willdenowi</name>
    <name type="common">Blunt-snouted clingfish</name>
    <name type="synonym">Lepadogaster willdenowi</name>
    <dbReference type="NCBI Taxonomy" id="441366"/>
    <lineage>
        <taxon>Eukaryota</taxon>
        <taxon>Metazoa</taxon>
        <taxon>Chordata</taxon>
        <taxon>Craniata</taxon>
        <taxon>Vertebrata</taxon>
        <taxon>Euteleostomi</taxon>
        <taxon>Actinopterygii</taxon>
        <taxon>Neopterygii</taxon>
        <taxon>Teleostei</taxon>
        <taxon>Neoteleostei</taxon>
        <taxon>Acanthomorphata</taxon>
        <taxon>Ovalentaria</taxon>
        <taxon>Blenniimorphae</taxon>
        <taxon>Blenniiformes</taxon>
        <taxon>Gobiesocoidei</taxon>
        <taxon>Gobiesocidae</taxon>
        <taxon>Gobiesocinae</taxon>
        <taxon>Gouania</taxon>
    </lineage>
</organism>
<reference evidence="2" key="1">
    <citation type="submission" date="2020-06" db="EMBL/GenBank/DDBJ databases">
        <authorList>
            <consortium name="Wellcome Sanger Institute Data Sharing"/>
        </authorList>
    </citation>
    <scope>NUCLEOTIDE SEQUENCE [LARGE SCALE GENOMIC DNA]</scope>
</reference>
<feature type="domain" description="Macro" evidence="1">
    <location>
        <begin position="47"/>
        <end position="275"/>
    </location>
</feature>
<keyword evidence="3" id="KW-1185">Reference proteome</keyword>
<sequence>VAVYSELGTAIVVGEKSKVEAKLAALETELRVVEKRIKFRRLSVAKLRLLWPQIKWSVEEKVPGGDITKQCADALVNAANEQLDHAGGVAAALSRAGGPQVQKESTDIIKQNGQILTGNAVVTTGGNLSCKKLLHAVGPVMGQHGGRERELLKSAVRSSLDLAETMKLKSIVIPCISSGLFGVPIPVCAEAIVSAVKEFGLCVFCMASDSQPYRFAGFDPKEAKIGQTKKKKRFQLCKNNVWQLLNLAALNSLSSETGFNKETANVAQLELILSL</sequence>
<dbReference type="PANTHER" id="PTHR11106:SF111">
    <property type="entry name" value="MACRO DOMAIN-CONTAINING PROTEIN"/>
    <property type="match status" value="1"/>
</dbReference>
<dbReference type="Proteomes" id="UP000694680">
    <property type="component" value="Chromosome 18"/>
</dbReference>
<dbReference type="Ensembl" id="ENSGWIT00000004996.1">
    <property type="protein sequence ID" value="ENSGWIP00000004663.1"/>
    <property type="gene ID" value="ENSGWIG00000002490.1"/>
</dbReference>
<evidence type="ECO:0000313" key="2">
    <source>
        <dbReference type="Ensembl" id="ENSGWIP00000004663.1"/>
    </source>
</evidence>
<dbReference type="InterPro" id="IPR002589">
    <property type="entry name" value="Macro_dom"/>
</dbReference>
<dbReference type="Gene3D" id="3.40.220.10">
    <property type="entry name" value="Leucine Aminopeptidase, subunit E, domain 1"/>
    <property type="match status" value="1"/>
</dbReference>
<accession>A0A8C5G090</accession>
<proteinExistence type="predicted"/>
<dbReference type="InterPro" id="IPR043472">
    <property type="entry name" value="Macro_dom-like"/>
</dbReference>
<dbReference type="SMART" id="SM00506">
    <property type="entry name" value="A1pp"/>
    <property type="match status" value="1"/>
</dbReference>
<dbReference type="PANTHER" id="PTHR11106">
    <property type="entry name" value="GANGLIOSIDE INDUCED DIFFERENTIATION ASSOCIATED PROTEIN 2-RELATED"/>
    <property type="match status" value="1"/>
</dbReference>
<evidence type="ECO:0000313" key="3">
    <source>
        <dbReference type="Proteomes" id="UP000694680"/>
    </source>
</evidence>
<evidence type="ECO:0000259" key="1">
    <source>
        <dbReference type="PROSITE" id="PS51154"/>
    </source>
</evidence>
<reference evidence="2" key="2">
    <citation type="submission" date="2025-08" db="UniProtKB">
        <authorList>
            <consortium name="Ensembl"/>
        </authorList>
    </citation>
    <scope>IDENTIFICATION</scope>
</reference>
<dbReference type="PROSITE" id="PS51154">
    <property type="entry name" value="MACRO"/>
    <property type="match status" value="1"/>
</dbReference>